<dbReference type="PANTHER" id="PTHR24347">
    <property type="entry name" value="SERINE/THREONINE-PROTEIN KINASE"/>
    <property type="match status" value="1"/>
</dbReference>
<gene>
    <name evidence="5" type="ORF">BSTOLATCC_MIC11541</name>
</gene>
<evidence type="ECO:0000313" key="6">
    <source>
        <dbReference type="Proteomes" id="UP001162131"/>
    </source>
</evidence>
<evidence type="ECO:0000256" key="2">
    <source>
        <dbReference type="ARBA" id="ARBA00022741"/>
    </source>
</evidence>
<keyword evidence="2" id="KW-0547">Nucleotide-binding</keyword>
<dbReference type="InterPro" id="IPR000719">
    <property type="entry name" value="Prot_kinase_dom"/>
</dbReference>
<evidence type="ECO:0000259" key="4">
    <source>
        <dbReference type="PROSITE" id="PS50011"/>
    </source>
</evidence>
<name>A0AAU9IGH7_9CILI</name>
<evidence type="ECO:0000256" key="1">
    <source>
        <dbReference type="ARBA" id="ARBA00011245"/>
    </source>
</evidence>
<dbReference type="SUPFAM" id="SSF56112">
    <property type="entry name" value="Protein kinase-like (PK-like)"/>
    <property type="match status" value="1"/>
</dbReference>
<dbReference type="Gene3D" id="3.30.200.20">
    <property type="entry name" value="Phosphorylase Kinase, domain 1"/>
    <property type="match status" value="1"/>
</dbReference>
<reference evidence="5" key="1">
    <citation type="submission" date="2021-09" db="EMBL/GenBank/DDBJ databases">
        <authorList>
            <consortium name="AG Swart"/>
            <person name="Singh M."/>
            <person name="Singh A."/>
            <person name="Seah K."/>
            <person name="Emmerich C."/>
        </authorList>
    </citation>
    <scope>NUCLEOTIDE SEQUENCE</scope>
    <source>
        <strain evidence="5">ATCC30299</strain>
    </source>
</reference>
<organism evidence="5 6">
    <name type="scientific">Blepharisma stoltei</name>
    <dbReference type="NCBI Taxonomy" id="1481888"/>
    <lineage>
        <taxon>Eukaryota</taxon>
        <taxon>Sar</taxon>
        <taxon>Alveolata</taxon>
        <taxon>Ciliophora</taxon>
        <taxon>Postciliodesmatophora</taxon>
        <taxon>Heterotrichea</taxon>
        <taxon>Heterotrichida</taxon>
        <taxon>Blepharismidae</taxon>
        <taxon>Blepharisma</taxon>
    </lineage>
</organism>
<dbReference type="CDD" id="cd05117">
    <property type="entry name" value="STKc_CAMK"/>
    <property type="match status" value="1"/>
</dbReference>
<keyword evidence="6" id="KW-1185">Reference proteome</keyword>
<dbReference type="PROSITE" id="PS50011">
    <property type="entry name" value="PROTEIN_KINASE_DOM"/>
    <property type="match status" value="1"/>
</dbReference>
<dbReference type="GO" id="GO:0004672">
    <property type="term" value="F:protein kinase activity"/>
    <property type="evidence" value="ECO:0007669"/>
    <property type="project" value="InterPro"/>
</dbReference>
<comment type="caution">
    <text evidence="5">The sequence shown here is derived from an EMBL/GenBank/DDBJ whole genome shotgun (WGS) entry which is preliminary data.</text>
</comment>
<keyword evidence="3" id="KW-0067">ATP-binding</keyword>
<dbReference type="InterPro" id="IPR011009">
    <property type="entry name" value="Kinase-like_dom_sf"/>
</dbReference>
<dbReference type="AlphaFoldDB" id="A0AAU9IGH7"/>
<dbReference type="Gene3D" id="1.10.510.10">
    <property type="entry name" value="Transferase(Phosphotransferase) domain 1"/>
    <property type="match status" value="1"/>
</dbReference>
<protein>
    <recommendedName>
        <fullName evidence="4">Protein kinase domain-containing protein</fullName>
    </recommendedName>
</protein>
<accession>A0AAU9IGH7</accession>
<sequence length="316" mass="36578">MGTISSKFKKEFKVCEENMSSFQKQEFKQVSPVDEITNNDQFYSLYRLGPCMADNPYMEARTCFHRKTDIKRFVKIFRKDLITNDSTNAALEIELQILKSINHQNIVKLCDYFSEPKRIYVVSEFCNGGELFTEILRKKTFSEHRAALIIKQIFSGVAYLHQNQICHRNIKPENILMHEDENGSYIKLSHFGSALQFEKNKQIKGIHGSSYYISPEVLGGTYNENCDLWSCGVILYILLAGYPPFNGNNDEEVLERVKIGQYSLEDEPWPRVSADAKDLISKLLIPAHQRISAEEALRHKWILDHAFTYEINSEVL</sequence>
<dbReference type="Pfam" id="PF00069">
    <property type="entry name" value="Pkinase"/>
    <property type="match status" value="1"/>
</dbReference>
<dbReference type="Proteomes" id="UP001162131">
    <property type="component" value="Unassembled WGS sequence"/>
</dbReference>
<dbReference type="EMBL" id="CAJZBQ010000012">
    <property type="protein sequence ID" value="CAG9314539.1"/>
    <property type="molecule type" value="Genomic_DNA"/>
</dbReference>
<dbReference type="GO" id="GO:0005524">
    <property type="term" value="F:ATP binding"/>
    <property type="evidence" value="ECO:0007669"/>
    <property type="project" value="UniProtKB-KW"/>
</dbReference>
<comment type="subunit">
    <text evidence="1">Monomer.</text>
</comment>
<dbReference type="FunFam" id="1.10.510.10:FF:000571">
    <property type="entry name" value="Maternal embryonic leucine zipper kinase"/>
    <property type="match status" value="1"/>
</dbReference>
<evidence type="ECO:0000256" key="3">
    <source>
        <dbReference type="ARBA" id="ARBA00022840"/>
    </source>
</evidence>
<feature type="domain" description="Protein kinase" evidence="4">
    <location>
        <begin position="46"/>
        <end position="302"/>
    </location>
</feature>
<evidence type="ECO:0000313" key="5">
    <source>
        <dbReference type="EMBL" id="CAG9314539.1"/>
    </source>
</evidence>
<proteinExistence type="predicted"/>